<keyword evidence="3" id="KW-1185">Reference proteome</keyword>
<feature type="non-terminal residue" evidence="2">
    <location>
        <position position="1"/>
    </location>
</feature>
<comment type="caution">
    <text evidence="2">The sequence shown here is derived from an EMBL/GenBank/DDBJ whole genome shotgun (WGS) entry which is preliminary data.</text>
</comment>
<proteinExistence type="predicted"/>
<name>A0ABN9EIF8_9NEOB</name>
<protein>
    <submittedName>
        <fullName evidence="2">Uncharacterized protein</fullName>
    </submittedName>
</protein>
<evidence type="ECO:0000313" key="2">
    <source>
        <dbReference type="EMBL" id="CAI9584589.1"/>
    </source>
</evidence>
<dbReference type="Proteomes" id="UP001162483">
    <property type="component" value="Unassembled WGS sequence"/>
</dbReference>
<sequence length="73" mass="8293">TDPRTPPLAIQDETAPDSCERQEIDTRYIHRETHQQAVPSGGRAARNITSHNSLLEQWDTPCGSRQYTNTYIP</sequence>
<accession>A0ABN9EIF8</accession>
<reference evidence="2" key="1">
    <citation type="submission" date="2023-05" db="EMBL/GenBank/DDBJ databases">
        <authorList>
            <person name="Stuckert A."/>
        </authorList>
    </citation>
    <scope>NUCLEOTIDE SEQUENCE</scope>
</reference>
<organism evidence="2 3">
    <name type="scientific">Staurois parvus</name>
    <dbReference type="NCBI Taxonomy" id="386267"/>
    <lineage>
        <taxon>Eukaryota</taxon>
        <taxon>Metazoa</taxon>
        <taxon>Chordata</taxon>
        <taxon>Craniata</taxon>
        <taxon>Vertebrata</taxon>
        <taxon>Euteleostomi</taxon>
        <taxon>Amphibia</taxon>
        <taxon>Batrachia</taxon>
        <taxon>Anura</taxon>
        <taxon>Neobatrachia</taxon>
        <taxon>Ranoidea</taxon>
        <taxon>Ranidae</taxon>
        <taxon>Staurois</taxon>
    </lineage>
</organism>
<evidence type="ECO:0000313" key="3">
    <source>
        <dbReference type="Proteomes" id="UP001162483"/>
    </source>
</evidence>
<feature type="region of interest" description="Disordered" evidence="1">
    <location>
        <begin position="1"/>
        <end position="20"/>
    </location>
</feature>
<evidence type="ECO:0000256" key="1">
    <source>
        <dbReference type="SAM" id="MobiDB-lite"/>
    </source>
</evidence>
<gene>
    <name evidence="2" type="ORF">SPARVUS_LOCUS10054024</name>
</gene>
<dbReference type="EMBL" id="CATNWA010015562">
    <property type="protein sequence ID" value="CAI9584589.1"/>
    <property type="molecule type" value="Genomic_DNA"/>
</dbReference>